<reference evidence="9 10" key="1">
    <citation type="submission" date="2018-03" db="EMBL/GenBank/DDBJ databases">
        <title>Genome sequencing of Phreatobacter sp.</title>
        <authorList>
            <person name="Kim S.-J."/>
            <person name="Heo J."/>
            <person name="Kwon S.-W."/>
        </authorList>
    </citation>
    <scope>NUCLEOTIDE SEQUENCE [LARGE SCALE GENOMIC DNA]</scope>
    <source>
        <strain evidence="9 10">S-12</strain>
    </source>
</reference>
<comment type="subcellular location">
    <subcellularLocation>
        <location evidence="1 6">Bacterial flagellum basal body</location>
    </subcellularLocation>
</comment>
<sequence length="138" mass="15514">MSTDFLKSIRIAAGGMRAQAGRMRITAENIANSSSTAETPGGDPYRRKIPTFRTTFDRELQATTVQLGPVRQQQGEFRTRFDPQHPAADARGYVKVPNVNSLVESLDMREAQRSYEANLNVVTSTRRMIQRTIELLRA</sequence>
<evidence type="ECO:0000256" key="5">
    <source>
        <dbReference type="ARBA" id="ARBA00025933"/>
    </source>
</evidence>
<evidence type="ECO:0000259" key="7">
    <source>
        <dbReference type="Pfam" id="PF00460"/>
    </source>
</evidence>
<evidence type="ECO:0000256" key="6">
    <source>
        <dbReference type="RuleBase" id="RU362062"/>
    </source>
</evidence>
<keyword evidence="9" id="KW-0282">Flagellum</keyword>
<keyword evidence="9" id="KW-0969">Cilium</keyword>
<dbReference type="InterPro" id="IPR006299">
    <property type="entry name" value="FlgC"/>
</dbReference>
<evidence type="ECO:0000259" key="8">
    <source>
        <dbReference type="Pfam" id="PF06429"/>
    </source>
</evidence>
<evidence type="ECO:0000313" key="9">
    <source>
        <dbReference type="EMBL" id="AVO45457.1"/>
    </source>
</evidence>
<dbReference type="PANTHER" id="PTHR30435">
    <property type="entry name" value="FLAGELLAR PROTEIN"/>
    <property type="match status" value="1"/>
</dbReference>
<keyword evidence="10" id="KW-1185">Reference proteome</keyword>
<dbReference type="Proteomes" id="UP000237889">
    <property type="component" value="Chromosome"/>
</dbReference>
<feature type="domain" description="Flagellar basal-body/hook protein C-terminal" evidence="8">
    <location>
        <begin position="91"/>
        <end position="135"/>
    </location>
</feature>
<dbReference type="AlphaFoldDB" id="A0A2S0NBQ6"/>
<keyword evidence="4 6" id="KW-0975">Bacterial flagellum</keyword>
<dbReference type="GO" id="GO:0071978">
    <property type="term" value="P:bacterial-type flagellum-dependent swarming motility"/>
    <property type="evidence" value="ECO:0007669"/>
    <property type="project" value="TreeGrafter"/>
</dbReference>
<evidence type="ECO:0000256" key="3">
    <source>
        <dbReference type="ARBA" id="ARBA00017941"/>
    </source>
</evidence>
<protein>
    <recommendedName>
        <fullName evidence="3 6">Flagellar basal-body rod protein FlgC</fullName>
    </recommendedName>
</protein>
<dbReference type="OrthoDB" id="9813951at2"/>
<dbReference type="Pfam" id="PF00460">
    <property type="entry name" value="Flg_bb_rod"/>
    <property type="match status" value="1"/>
</dbReference>
<organism evidence="9 10">
    <name type="scientific">Phreatobacter cathodiphilus</name>
    <dbReference type="NCBI Taxonomy" id="1868589"/>
    <lineage>
        <taxon>Bacteria</taxon>
        <taxon>Pseudomonadati</taxon>
        <taxon>Pseudomonadota</taxon>
        <taxon>Alphaproteobacteria</taxon>
        <taxon>Hyphomicrobiales</taxon>
        <taxon>Phreatobacteraceae</taxon>
        <taxon>Phreatobacter</taxon>
    </lineage>
</organism>
<proteinExistence type="inferred from homology"/>
<keyword evidence="9" id="KW-0966">Cell projection</keyword>
<dbReference type="PANTHER" id="PTHR30435:SF2">
    <property type="entry name" value="FLAGELLAR BASAL-BODY ROD PROTEIN FLGC"/>
    <property type="match status" value="1"/>
</dbReference>
<dbReference type="NCBIfam" id="TIGR01395">
    <property type="entry name" value="FlgC"/>
    <property type="match status" value="1"/>
</dbReference>
<dbReference type="KEGG" id="phr:C6569_10495"/>
<accession>A0A2S0NBQ6</accession>
<dbReference type="GO" id="GO:0030694">
    <property type="term" value="C:bacterial-type flagellum basal body, rod"/>
    <property type="evidence" value="ECO:0007669"/>
    <property type="project" value="UniProtKB-UniRule"/>
</dbReference>
<name>A0A2S0NBQ6_9HYPH</name>
<evidence type="ECO:0000313" key="10">
    <source>
        <dbReference type="Proteomes" id="UP000237889"/>
    </source>
</evidence>
<feature type="domain" description="Flagellar basal body rod protein N-terminal" evidence="7">
    <location>
        <begin position="9"/>
        <end position="36"/>
    </location>
</feature>
<comment type="similarity">
    <text evidence="2">Belongs to the flagella basal body rod proteins family.</text>
</comment>
<evidence type="ECO:0000256" key="4">
    <source>
        <dbReference type="ARBA" id="ARBA00023143"/>
    </source>
</evidence>
<comment type="subunit">
    <text evidence="5 6">The basal body constitutes a major portion of the flagellar organelle and consists of four rings (L,P,S, and M) mounted on a central rod. The rod consists of about 26 subunits of FlgG in the distal portion, and FlgB, FlgC and FlgF are thought to build up the proximal portion of the rod with about 6 subunits each.</text>
</comment>
<gene>
    <name evidence="9" type="primary">flgC</name>
    <name evidence="9" type="ORF">C6569_10495</name>
</gene>
<evidence type="ECO:0000256" key="2">
    <source>
        <dbReference type="ARBA" id="ARBA00009677"/>
    </source>
</evidence>
<dbReference type="InterPro" id="IPR010930">
    <property type="entry name" value="Flg_bb/hook_C_dom"/>
</dbReference>
<dbReference type="RefSeq" id="WP_106748798.1">
    <property type="nucleotide sequence ID" value="NZ_CP027668.1"/>
</dbReference>
<dbReference type="InterPro" id="IPR001444">
    <property type="entry name" value="Flag_bb_rod_N"/>
</dbReference>
<dbReference type="Pfam" id="PF06429">
    <property type="entry name" value="Flg_bbr_C"/>
    <property type="match status" value="1"/>
</dbReference>
<evidence type="ECO:0000256" key="1">
    <source>
        <dbReference type="ARBA" id="ARBA00004117"/>
    </source>
</evidence>
<dbReference type="EMBL" id="CP027668">
    <property type="protein sequence ID" value="AVO45457.1"/>
    <property type="molecule type" value="Genomic_DNA"/>
</dbReference>